<organism evidence="2 3">
    <name type="scientific">Halteria grandinella</name>
    <dbReference type="NCBI Taxonomy" id="5974"/>
    <lineage>
        <taxon>Eukaryota</taxon>
        <taxon>Sar</taxon>
        <taxon>Alveolata</taxon>
        <taxon>Ciliophora</taxon>
        <taxon>Intramacronucleata</taxon>
        <taxon>Spirotrichea</taxon>
        <taxon>Stichotrichia</taxon>
        <taxon>Sporadotrichida</taxon>
        <taxon>Halteriidae</taxon>
        <taxon>Halteria</taxon>
    </lineage>
</organism>
<name>A0A8J8SXK7_HALGN</name>
<dbReference type="Proteomes" id="UP000785679">
    <property type="component" value="Unassembled WGS sequence"/>
</dbReference>
<evidence type="ECO:0000313" key="3">
    <source>
        <dbReference type="Proteomes" id="UP000785679"/>
    </source>
</evidence>
<sequence>MRPTLLNFRSPYEKTPEYYEVTLTNKGETLNFRPRSLNRKHSNLPQANRFPLRGDNGITGVSQATSFVGPGRYNDQENFNKLSQRPCSSVMKVISSVPKRESGKPCYIMVGHSMQFEPAFYESMKSKRDMKKLNITNECTTSIHSSLRKENISKIKQNMTELGISNIEHSRERVSQATQQASATKLNYTFNAVKDQSFERSSMLHTPENYFSLRPGTATVKTSKTPVPMGNFVQRINTYKKGGDDIGSMTQTSAFDKSTALERSLNNFLDDQKVPLSDLQKVKVKAILPKTASSYYQMRKGLLLTPTRGRDESINSLQSRAKIMNAYNEVTPILESLKQQHSQSKIRHQSRGKKREIQSTRDIPQELKQNARNLKKLDFSEIDKYMNEMLKQIY</sequence>
<feature type="compositionally biased region" description="Basic residues" evidence="1">
    <location>
        <begin position="344"/>
        <end position="354"/>
    </location>
</feature>
<feature type="region of interest" description="Disordered" evidence="1">
    <location>
        <begin position="339"/>
        <end position="368"/>
    </location>
</feature>
<dbReference type="AlphaFoldDB" id="A0A8J8SXK7"/>
<accession>A0A8J8SXK7</accession>
<reference evidence="2" key="1">
    <citation type="submission" date="2019-06" db="EMBL/GenBank/DDBJ databases">
        <authorList>
            <person name="Zheng W."/>
        </authorList>
    </citation>
    <scope>NUCLEOTIDE SEQUENCE</scope>
    <source>
        <strain evidence="2">QDHG01</strain>
    </source>
</reference>
<proteinExistence type="predicted"/>
<dbReference type="EMBL" id="RRYP01017108">
    <property type="protein sequence ID" value="TNV74345.1"/>
    <property type="molecule type" value="Genomic_DNA"/>
</dbReference>
<dbReference type="OrthoDB" id="319236at2759"/>
<gene>
    <name evidence="2" type="ORF">FGO68_gene7683</name>
</gene>
<feature type="compositionally biased region" description="Basic and acidic residues" evidence="1">
    <location>
        <begin position="355"/>
        <end position="365"/>
    </location>
</feature>
<evidence type="ECO:0000256" key="1">
    <source>
        <dbReference type="SAM" id="MobiDB-lite"/>
    </source>
</evidence>
<evidence type="ECO:0000313" key="2">
    <source>
        <dbReference type="EMBL" id="TNV74345.1"/>
    </source>
</evidence>
<protein>
    <submittedName>
        <fullName evidence="2">Uncharacterized protein</fullName>
    </submittedName>
</protein>
<comment type="caution">
    <text evidence="2">The sequence shown here is derived from an EMBL/GenBank/DDBJ whole genome shotgun (WGS) entry which is preliminary data.</text>
</comment>
<keyword evidence="3" id="KW-1185">Reference proteome</keyword>